<keyword evidence="1" id="KW-1133">Transmembrane helix</keyword>
<evidence type="ECO:0000313" key="2">
    <source>
        <dbReference type="EMBL" id="GLR90890.1"/>
    </source>
</evidence>
<keyword evidence="1" id="KW-0472">Membrane</keyword>
<evidence type="ECO:0000313" key="3">
    <source>
        <dbReference type="Proteomes" id="UP001156905"/>
    </source>
</evidence>
<reference evidence="3" key="1">
    <citation type="journal article" date="2019" name="Int. J. Syst. Evol. Microbiol.">
        <title>The Global Catalogue of Microorganisms (GCM) 10K type strain sequencing project: providing services to taxonomists for standard genome sequencing and annotation.</title>
        <authorList>
            <consortium name="The Broad Institute Genomics Platform"/>
            <consortium name="The Broad Institute Genome Sequencing Center for Infectious Disease"/>
            <person name="Wu L."/>
            <person name="Ma J."/>
        </authorList>
    </citation>
    <scope>NUCLEOTIDE SEQUENCE [LARGE SCALE GENOMIC DNA]</scope>
    <source>
        <strain evidence="3">NBRC 102520</strain>
    </source>
</reference>
<comment type="caution">
    <text evidence="2">The sequence shown here is derived from an EMBL/GenBank/DDBJ whole genome shotgun (WGS) entry which is preliminary data.</text>
</comment>
<dbReference type="Proteomes" id="UP001156905">
    <property type="component" value="Unassembled WGS sequence"/>
</dbReference>
<name>A0ABQ6B936_9BRAD</name>
<feature type="transmembrane region" description="Helical" evidence="1">
    <location>
        <begin position="12"/>
        <end position="36"/>
    </location>
</feature>
<keyword evidence="1" id="KW-0812">Transmembrane</keyword>
<proteinExistence type="predicted"/>
<gene>
    <name evidence="2" type="ORF">GCM10007857_76060</name>
</gene>
<feature type="transmembrane region" description="Helical" evidence="1">
    <location>
        <begin position="42"/>
        <end position="62"/>
    </location>
</feature>
<keyword evidence="3" id="KW-1185">Reference proteome</keyword>
<accession>A0ABQ6B936</accession>
<dbReference type="EMBL" id="BSOW01000039">
    <property type="protein sequence ID" value="GLR90890.1"/>
    <property type="molecule type" value="Genomic_DNA"/>
</dbReference>
<protein>
    <submittedName>
        <fullName evidence="2">Uncharacterized protein</fullName>
    </submittedName>
</protein>
<sequence>MIKVLPKFDKYTLYARLFPAVIAAAPAIALAWAVIASKEVRLVQAIAGTALAVLLMVFADVARRRGKAIEPRLIEQMGGLPSVTMLRHRDTTFDAATKARMHAFLSEKLA</sequence>
<evidence type="ECO:0000256" key="1">
    <source>
        <dbReference type="SAM" id="Phobius"/>
    </source>
</evidence>
<organism evidence="2 3">
    <name type="scientific">Bradyrhizobium iriomotense</name>
    <dbReference type="NCBI Taxonomy" id="441950"/>
    <lineage>
        <taxon>Bacteria</taxon>
        <taxon>Pseudomonadati</taxon>
        <taxon>Pseudomonadota</taxon>
        <taxon>Alphaproteobacteria</taxon>
        <taxon>Hyphomicrobiales</taxon>
        <taxon>Nitrobacteraceae</taxon>
        <taxon>Bradyrhizobium</taxon>
    </lineage>
</organism>